<reference evidence="4" key="1">
    <citation type="submission" date="2023-06" db="EMBL/GenBank/DDBJ databases">
        <title>Genome-scale phylogeny and comparative genomics of the fungal order Sordariales.</title>
        <authorList>
            <consortium name="Lawrence Berkeley National Laboratory"/>
            <person name="Hensen N."/>
            <person name="Bonometti L."/>
            <person name="Westerberg I."/>
            <person name="Brannstrom I.O."/>
            <person name="Guillou S."/>
            <person name="Cros-Aarteil S."/>
            <person name="Calhoun S."/>
            <person name="Haridas S."/>
            <person name="Kuo A."/>
            <person name="Mondo S."/>
            <person name="Pangilinan J."/>
            <person name="Riley R."/>
            <person name="Labutti K."/>
            <person name="Andreopoulos B."/>
            <person name="Lipzen A."/>
            <person name="Chen C."/>
            <person name="Yanf M."/>
            <person name="Daum C."/>
            <person name="Ng V."/>
            <person name="Clum A."/>
            <person name="Steindorff A."/>
            <person name="Ohm R."/>
            <person name="Martin F."/>
            <person name="Silar P."/>
            <person name="Natvig D."/>
            <person name="Lalanne C."/>
            <person name="Gautier V."/>
            <person name="Ament-Velasquez S.L."/>
            <person name="Kruys A."/>
            <person name="Hutchinson M.I."/>
            <person name="Powell A.J."/>
            <person name="Barry K."/>
            <person name="Miller A.N."/>
            <person name="Grigoriev I.V."/>
            <person name="Debuchy R."/>
            <person name="Gladieux P."/>
            <person name="Thoren M.H."/>
            <person name="Johannesson H."/>
        </authorList>
    </citation>
    <scope>NUCLEOTIDE SEQUENCE</scope>
    <source>
        <strain evidence="4">SMH4607-1</strain>
    </source>
</reference>
<dbReference type="InterPro" id="IPR029058">
    <property type="entry name" value="AB_hydrolase_fold"/>
</dbReference>
<name>A0AA40B1P0_9PEZI</name>
<sequence>MSGWDLWPPPPGQERRYPAATKTGTVRFRIPVTGEMSETYFEQWGDLTTSKHPPLICLHGGPGIIHDYLLPISLLHPDYDIPIIMYDQVGCGQSTRFRDRRGHAAFWTPALFAAELANLVDALGVGPFDLLGHSWGGMLAAHYAATAQPPGLRKLVLCDSPADMATWVGVTEALREGLPPAVGRVLDVCEREGRTEAPEYQTALIEFYRRHLCRVEPFPRELMAVFAAVADDNTVYATMNGPSEFAVTGSLASWSIVGQLHTITEATAPGGVLIANGYFDEVQDACVLPYFTHIKARVKWVQFALSAHMPQLEETEKFVRTVGSFLTTHLV</sequence>
<accession>A0AA40B1P0</accession>
<dbReference type="Gene3D" id="3.40.50.1820">
    <property type="entry name" value="alpha/beta hydrolase"/>
    <property type="match status" value="1"/>
</dbReference>
<dbReference type="GO" id="GO:0006508">
    <property type="term" value="P:proteolysis"/>
    <property type="evidence" value="ECO:0007669"/>
    <property type="project" value="InterPro"/>
</dbReference>
<dbReference type="Pfam" id="PF00561">
    <property type="entry name" value="Abhydrolase_1"/>
    <property type="match status" value="1"/>
</dbReference>
<protein>
    <submittedName>
        <fullName evidence="4">Alpha/Beta hydrolase protein</fullName>
    </submittedName>
</protein>
<evidence type="ECO:0000259" key="3">
    <source>
        <dbReference type="Pfam" id="PF00561"/>
    </source>
</evidence>
<comment type="caution">
    <text evidence="4">The sequence shown here is derived from an EMBL/GenBank/DDBJ whole genome shotgun (WGS) entry which is preliminary data.</text>
</comment>
<proteinExistence type="inferred from homology"/>
<dbReference type="InterPro" id="IPR000073">
    <property type="entry name" value="AB_hydrolase_1"/>
</dbReference>
<keyword evidence="2 4" id="KW-0378">Hydrolase</keyword>
<evidence type="ECO:0000313" key="4">
    <source>
        <dbReference type="EMBL" id="KAK0725940.1"/>
    </source>
</evidence>
<dbReference type="InterPro" id="IPR005945">
    <property type="entry name" value="Pro_imino_pep"/>
</dbReference>
<dbReference type="PRINTS" id="PR00793">
    <property type="entry name" value="PROAMNOPTASE"/>
</dbReference>
<evidence type="ECO:0000313" key="5">
    <source>
        <dbReference type="Proteomes" id="UP001172102"/>
    </source>
</evidence>
<dbReference type="EMBL" id="JAUKUA010000002">
    <property type="protein sequence ID" value="KAK0725940.1"/>
    <property type="molecule type" value="Genomic_DNA"/>
</dbReference>
<dbReference type="PANTHER" id="PTHR43194:SF2">
    <property type="entry name" value="PEROXISOMAL MEMBRANE PROTEIN LPX1"/>
    <property type="match status" value="1"/>
</dbReference>
<gene>
    <name evidence="4" type="ORF">B0H67DRAFT_551380</name>
</gene>
<keyword evidence="5" id="KW-1185">Reference proteome</keyword>
<feature type="domain" description="AB hydrolase-1" evidence="3">
    <location>
        <begin position="53"/>
        <end position="314"/>
    </location>
</feature>
<dbReference type="InterPro" id="IPR050228">
    <property type="entry name" value="Carboxylesterase_BioH"/>
</dbReference>
<dbReference type="InterPro" id="IPR002410">
    <property type="entry name" value="Peptidase_S33"/>
</dbReference>
<comment type="similarity">
    <text evidence="1">Belongs to the peptidase S33 family.</text>
</comment>
<dbReference type="PIRSF" id="PIRSF005539">
    <property type="entry name" value="Pept_S33_TRI_F1"/>
    <property type="match status" value="1"/>
</dbReference>
<organism evidence="4 5">
    <name type="scientific">Lasiosphaeris hirsuta</name>
    <dbReference type="NCBI Taxonomy" id="260670"/>
    <lineage>
        <taxon>Eukaryota</taxon>
        <taxon>Fungi</taxon>
        <taxon>Dikarya</taxon>
        <taxon>Ascomycota</taxon>
        <taxon>Pezizomycotina</taxon>
        <taxon>Sordariomycetes</taxon>
        <taxon>Sordariomycetidae</taxon>
        <taxon>Sordariales</taxon>
        <taxon>Lasiosphaeriaceae</taxon>
        <taxon>Lasiosphaeris</taxon>
    </lineage>
</organism>
<evidence type="ECO:0000256" key="1">
    <source>
        <dbReference type="ARBA" id="ARBA00010088"/>
    </source>
</evidence>
<dbReference type="SUPFAM" id="SSF53474">
    <property type="entry name" value="alpha/beta-Hydrolases"/>
    <property type="match status" value="1"/>
</dbReference>
<dbReference type="Proteomes" id="UP001172102">
    <property type="component" value="Unassembled WGS sequence"/>
</dbReference>
<dbReference type="NCBIfam" id="TIGR01250">
    <property type="entry name" value="pro_imino_pep_2"/>
    <property type="match status" value="1"/>
</dbReference>
<dbReference type="GO" id="GO:0008233">
    <property type="term" value="F:peptidase activity"/>
    <property type="evidence" value="ECO:0007669"/>
    <property type="project" value="InterPro"/>
</dbReference>
<dbReference type="AlphaFoldDB" id="A0AA40B1P0"/>
<evidence type="ECO:0000256" key="2">
    <source>
        <dbReference type="ARBA" id="ARBA00022801"/>
    </source>
</evidence>
<dbReference type="PANTHER" id="PTHR43194">
    <property type="entry name" value="HYDROLASE ALPHA/BETA FOLD FAMILY"/>
    <property type="match status" value="1"/>
</dbReference>